<evidence type="ECO:0000259" key="17">
    <source>
        <dbReference type="PROSITE" id="PS50999"/>
    </source>
</evidence>
<keyword evidence="13" id="KW-0449">Lipoprotein</keyword>
<dbReference type="InterPro" id="IPR010514">
    <property type="entry name" value="COX_ARM"/>
</dbReference>
<evidence type="ECO:0000256" key="11">
    <source>
        <dbReference type="ARBA" id="ARBA00023136"/>
    </source>
</evidence>
<dbReference type="Gene3D" id="2.60.40.420">
    <property type="entry name" value="Cupredoxins - blue copper proteins"/>
    <property type="match status" value="1"/>
</dbReference>
<dbReference type="InterPro" id="IPR036257">
    <property type="entry name" value="Cyt_c_oxidase_su2_TM_sf"/>
</dbReference>
<dbReference type="Proteomes" id="UP000230709">
    <property type="component" value="Chromosome"/>
</dbReference>
<keyword evidence="11 14" id="KW-0472">Membrane</keyword>
<evidence type="ECO:0000256" key="15">
    <source>
        <dbReference type="SAM" id="Phobius"/>
    </source>
</evidence>
<dbReference type="GO" id="GO:0005886">
    <property type="term" value="C:plasma membrane"/>
    <property type="evidence" value="ECO:0007669"/>
    <property type="project" value="UniProtKB-SubCell"/>
</dbReference>
<feature type="transmembrane region" description="Helical" evidence="15">
    <location>
        <begin position="99"/>
        <end position="119"/>
    </location>
</feature>
<dbReference type="GO" id="GO:0005507">
    <property type="term" value="F:copper ion binding"/>
    <property type="evidence" value="ECO:0007669"/>
    <property type="project" value="InterPro"/>
</dbReference>
<dbReference type="InterPro" id="IPR008972">
    <property type="entry name" value="Cupredoxin"/>
</dbReference>
<evidence type="ECO:0000256" key="5">
    <source>
        <dbReference type="ARBA" id="ARBA00022660"/>
    </source>
</evidence>
<keyword evidence="8 14" id="KW-0249">Electron transport</keyword>
<evidence type="ECO:0000256" key="13">
    <source>
        <dbReference type="ARBA" id="ARBA00023288"/>
    </source>
</evidence>
<dbReference type="GO" id="GO:0042773">
    <property type="term" value="P:ATP synthesis coupled electron transport"/>
    <property type="evidence" value="ECO:0007669"/>
    <property type="project" value="TreeGrafter"/>
</dbReference>
<keyword evidence="4 14" id="KW-1003">Cell membrane</keyword>
<keyword evidence="3 14" id="KW-0813">Transport</keyword>
<reference evidence="19" key="1">
    <citation type="submission" date="2017-10" db="EMBL/GenBank/DDBJ databases">
        <title>Completed PacBio SMRT sequence of Methylosinus trichosporium OB3b reveals presence of a third large plasmid.</title>
        <authorList>
            <person name="Charles T.C."/>
            <person name="Lynch M.D.J."/>
            <person name="Heil J.R."/>
            <person name="Cheng J."/>
        </authorList>
    </citation>
    <scope>NUCLEOTIDE SEQUENCE [LARGE SCALE GENOMIC DNA]</scope>
    <source>
        <strain evidence="19">OB3b</strain>
    </source>
</reference>
<evidence type="ECO:0000313" key="18">
    <source>
        <dbReference type="EMBL" id="ATQ67442.1"/>
    </source>
</evidence>
<evidence type="ECO:0000256" key="1">
    <source>
        <dbReference type="ARBA" id="ARBA00004651"/>
    </source>
</evidence>
<dbReference type="SUPFAM" id="SSF49503">
    <property type="entry name" value="Cupredoxins"/>
    <property type="match status" value="1"/>
</dbReference>
<dbReference type="SUPFAM" id="SSF81464">
    <property type="entry name" value="Cytochrome c oxidase subunit II-like, transmembrane region"/>
    <property type="match status" value="1"/>
</dbReference>
<dbReference type="InterPro" id="IPR034227">
    <property type="entry name" value="CuRO_UO_II"/>
</dbReference>
<keyword evidence="10 14" id="KW-0560">Oxidoreductase</keyword>
<evidence type="ECO:0000256" key="2">
    <source>
        <dbReference type="ARBA" id="ARBA00007866"/>
    </source>
</evidence>
<dbReference type="InterPro" id="IPR002429">
    <property type="entry name" value="CcO_II-like_C"/>
</dbReference>
<dbReference type="InterPro" id="IPR045187">
    <property type="entry name" value="CcO_II"/>
</dbReference>
<dbReference type="KEGG" id="mtw:CQW49_05685"/>
<comment type="similarity">
    <text evidence="2 14">Belongs to the cytochrome c oxidase subunit 2 family.</text>
</comment>
<keyword evidence="12" id="KW-0564">Palmitate</keyword>
<dbReference type="PROSITE" id="PS51257">
    <property type="entry name" value="PROKAR_LIPOPROTEIN"/>
    <property type="match status" value="1"/>
</dbReference>
<evidence type="ECO:0000256" key="9">
    <source>
        <dbReference type="ARBA" id="ARBA00022989"/>
    </source>
</evidence>
<dbReference type="AlphaFoldDB" id="A0A2D2CXG4"/>
<evidence type="ECO:0000256" key="7">
    <source>
        <dbReference type="ARBA" id="ARBA00022729"/>
    </source>
</evidence>
<dbReference type="STRING" id="595536.GCA_000178815_04020"/>
<keyword evidence="7" id="KW-0732">Signal</keyword>
<dbReference type="PANTHER" id="PTHR22888">
    <property type="entry name" value="CYTOCHROME C OXIDASE, SUBUNIT II"/>
    <property type="match status" value="1"/>
</dbReference>
<dbReference type="EMBL" id="CP023737">
    <property type="protein sequence ID" value="ATQ67442.1"/>
    <property type="molecule type" value="Genomic_DNA"/>
</dbReference>
<dbReference type="PROSITE" id="PS50999">
    <property type="entry name" value="COX2_TM"/>
    <property type="match status" value="1"/>
</dbReference>
<dbReference type="GO" id="GO:0004129">
    <property type="term" value="F:cytochrome-c oxidase activity"/>
    <property type="evidence" value="ECO:0007669"/>
    <property type="project" value="UniProtKB-UniRule"/>
</dbReference>
<keyword evidence="5 14" id="KW-0679">Respiratory chain</keyword>
<proteinExistence type="inferred from homology"/>
<dbReference type="GO" id="GO:0009486">
    <property type="term" value="F:cytochrome bo3 ubiquinol oxidase activity"/>
    <property type="evidence" value="ECO:0007669"/>
    <property type="project" value="InterPro"/>
</dbReference>
<keyword evidence="19" id="KW-1185">Reference proteome</keyword>
<dbReference type="NCBIfam" id="TIGR01433">
    <property type="entry name" value="CyoA"/>
    <property type="match status" value="1"/>
</dbReference>
<accession>A0A2D2CXG4</accession>
<name>A0A2D2CXG4_METT3</name>
<dbReference type="PROSITE" id="PS50857">
    <property type="entry name" value="COX2_CUA"/>
    <property type="match status" value="1"/>
</dbReference>
<dbReference type="InterPro" id="IPR011759">
    <property type="entry name" value="Cyt_c_oxidase_su2_TM_dom"/>
</dbReference>
<feature type="domain" description="Cytochrome oxidase subunit II copper A binding" evidence="16">
    <location>
        <begin position="133"/>
        <end position="245"/>
    </location>
</feature>
<sequence length="308" mass="33644">MRPCHSARRRATPLSRRVVTTVLPNVSMLLLAGCAGGVLDPKGQIGAAESKILLNAFGTMLVVVAPTILSALACAFWFRASNRRARYLPEWSFSGRLELLNWGIPLLVILFLGGLIWIGSHRLDPFRPIDAARAPLEVHVVSLDWKWLFIYPEQSVASVNDLVLPVDTPVHFSLTSATVMNSFFVPQLGGMIATMPGMVTQLHLKGDHIGDLWGLSTQFSGDGYAGMRFAARVRSQAEFERWIEEARKSACDLDEAGYAALLRPSQNVRPFTFRSVAPALFDDIAMRKLTNASGAAPAAHGACTEATR</sequence>
<dbReference type="GO" id="GO:0016682">
    <property type="term" value="F:oxidoreductase activity, acting on diphenols and related substances as donors, oxygen as acceptor"/>
    <property type="evidence" value="ECO:0007669"/>
    <property type="project" value="InterPro"/>
</dbReference>
<dbReference type="Gene3D" id="1.10.287.90">
    <property type="match status" value="1"/>
</dbReference>
<evidence type="ECO:0000256" key="14">
    <source>
        <dbReference type="PIRNR" id="PIRNR000292"/>
    </source>
</evidence>
<dbReference type="Pfam" id="PF00116">
    <property type="entry name" value="COX2"/>
    <property type="match status" value="1"/>
</dbReference>
<evidence type="ECO:0000256" key="3">
    <source>
        <dbReference type="ARBA" id="ARBA00022448"/>
    </source>
</evidence>
<feature type="domain" description="Cytochrome oxidase subunit II transmembrane region profile" evidence="17">
    <location>
        <begin position="30"/>
        <end position="127"/>
    </location>
</feature>
<gene>
    <name evidence="18" type="primary">cyoA</name>
    <name evidence="18" type="ORF">CQW49_05685</name>
</gene>
<dbReference type="PANTHER" id="PTHR22888:SF18">
    <property type="entry name" value="CYTOCHROME BO(3) UBIQUINOL OXIDASE SUBUNIT 2"/>
    <property type="match status" value="1"/>
</dbReference>
<dbReference type="CDD" id="cd04212">
    <property type="entry name" value="CuRO_UO_II"/>
    <property type="match status" value="1"/>
</dbReference>
<dbReference type="PIRSF" id="PIRSF000292">
    <property type="entry name" value="Ubi_od_II"/>
    <property type="match status" value="1"/>
</dbReference>
<protein>
    <recommendedName>
        <fullName evidence="14">Ubiquinol oxidase subunit 2</fullName>
    </recommendedName>
</protein>
<keyword evidence="6 15" id="KW-0812">Transmembrane</keyword>
<evidence type="ECO:0000259" key="16">
    <source>
        <dbReference type="PROSITE" id="PS50857"/>
    </source>
</evidence>
<dbReference type="InterPro" id="IPR006333">
    <property type="entry name" value="Cyt_o_ubiquinol_oxidase_su2"/>
</dbReference>
<evidence type="ECO:0000256" key="6">
    <source>
        <dbReference type="ARBA" id="ARBA00022692"/>
    </source>
</evidence>
<evidence type="ECO:0000256" key="4">
    <source>
        <dbReference type="ARBA" id="ARBA00022475"/>
    </source>
</evidence>
<organism evidence="18 19">
    <name type="scientific">Methylosinus trichosporium (strain ATCC 35070 / NCIMB 11131 / UNIQEM 75 / OB3b)</name>
    <dbReference type="NCBI Taxonomy" id="595536"/>
    <lineage>
        <taxon>Bacteria</taxon>
        <taxon>Pseudomonadati</taxon>
        <taxon>Pseudomonadota</taxon>
        <taxon>Alphaproteobacteria</taxon>
        <taxon>Hyphomicrobiales</taxon>
        <taxon>Methylocystaceae</taxon>
        <taxon>Methylosinus</taxon>
    </lineage>
</organism>
<feature type="transmembrane region" description="Helical" evidence="15">
    <location>
        <begin position="52"/>
        <end position="78"/>
    </location>
</feature>
<comment type="subcellular location">
    <subcellularLocation>
        <location evidence="1">Cell membrane</location>
        <topology evidence="1">Multi-pass membrane protein</topology>
    </subcellularLocation>
</comment>
<evidence type="ECO:0000313" key="19">
    <source>
        <dbReference type="Proteomes" id="UP000230709"/>
    </source>
</evidence>
<dbReference type="Pfam" id="PF06481">
    <property type="entry name" value="COX_ARM"/>
    <property type="match status" value="1"/>
</dbReference>
<keyword evidence="9 15" id="KW-1133">Transmembrane helix</keyword>
<evidence type="ECO:0000256" key="8">
    <source>
        <dbReference type="ARBA" id="ARBA00022982"/>
    </source>
</evidence>
<feature type="transmembrane region" description="Helical" evidence="15">
    <location>
        <begin position="21"/>
        <end position="40"/>
    </location>
</feature>
<evidence type="ECO:0000256" key="10">
    <source>
        <dbReference type="ARBA" id="ARBA00023002"/>
    </source>
</evidence>
<evidence type="ECO:0000256" key="12">
    <source>
        <dbReference type="ARBA" id="ARBA00023139"/>
    </source>
</evidence>